<proteinExistence type="predicted"/>
<dbReference type="Proteomes" id="UP000078406">
    <property type="component" value="Unassembled WGS sequence"/>
</dbReference>
<dbReference type="EMBL" id="LLEI02000006">
    <property type="protein sequence ID" value="OAJ96200.1"/>
    <property type="molecule type" value="Genomic_DNA"/>
</dbReference>
<dbReference type="PANTHER" id="PTHR43585">
    <property type="entry name" value="FUMIPYRROLE BIOSYNTHESIS PROTEIN C"/>
    <property type="match status" value="1"/>
</dbReference>
<dbReference type="GO" id="GO:0016874">
    <property type="term" value="F:ligase activity"/>
    <property type="evidence" value="ECO:0007669"/>
    <property type="project" value="UniProtKB-KW"/>
</dbReference>
<dbReference type="Pfam" id="PF13535">
    <property type="entry name" value="ATP-grasp_4"/>
    <property type="match status" value="1"/>
</dbReference>
<gene>
    <name evidence="6" type="ORF">APB76_00080</name>
</gene>
<dbReference type="SUPFAM" id="SSF56059">
    <property type="entry name" value="Glutathione synthetase ATP-binding domain-like"/>
    <property type="match status" value="1"/>
</dbReference>
<dbReference type="GO" id="GO:0005524">
    <property type="term" value="F:ATP binding"/>
    <property type="evidence" value="ECO:0007669"/>
    <property type="project" value="UniProtKB-UniRule"/>
</dbReference>
<sequence length="428" mass="48301">MLSLVVLVHRGRSSFDQIDKECKKLGVNILLVSSSTGNEALDKELLERAHEAYFSTNHTLTYAEVSDCLKAFSSAGYKLIGCISVWEGYREIMAEINGMLKANDISVDVVRLLRDKYRLRKKLQKLGVSNVYCDVLSEGILEKAKLSVSEYYIKPRFGIASYGAFKVTQDITWGSISCLKSEISLDKAHNHCFGNLDFIIEDYLDGTEYSFEVFVDKKNTCTIAIHEKVEMRSAMHTTLESALISPPISLPITEQLKATGWIESVFDAIGIETGCFHVEAKKTNRGWELIEINPRIGGSYIPDSVYLTSKISLLSCWIRSLNTELCEGVLLQARRSEIEQDNSNKKTSAFFRIYYGKPGKKITDVNFVPKIEPIAQEFFFTEGDVYPTKSCEVFLGHCLWSLNSSETRRSAIEELTNNSESYLDVTYD</sequence>
<keyword evidence="3 4" id="KW-0067">ATP-binding</keyword>
<evidence type="ECO:0000313" key="6">
    <source>
        <dbReference type="EMBL" id="OAJ96200.1"/>
    </source>
</evidence>
<dbReference type="PROSITE" id="PS50975">
    <property type="entry name" value="ATP_GRASP"/>
    <property type="match status" value="1"/>
</dbReference>
<evidence type="ECO:0000313" key="7">
    <source>
        <dbReference type="Proteomes" id="UP000078406"/>
    </source>
</evidence>
<evidence type="ECO:0000256" key="2">
    <source>
        <dbReference type="ARBA" id="ARBA00022741"/>
    </source>
</evidence>
<comment type="caution">
    <text evidence="6">The sequence shown here is derived from an EMBL/GenBank/DDBJ whole genome shotgun (WGS) entry which is preliminary data.</text>
</comment>
<keyword evidence="1" id="KW-0436">Ligase</keyword>
<dbReference type="InterPro" id="IPR052032">
    <property type="entry name" value="ATP-dep_AA_Ligase"/>
</dbReference>
<reference evidence="6 7" key="1">
    <citation type="journal article" date="2016" name="Syst. Appl. Microbiol.">
        <title>Vibrio bivalvicida sp. nov., a novel larval pathogen for bivalve molluscs reared in a hatchery.</title>
        <authorList>
            <person name="Dubert J."/>
            <person name="Romalde J.L."/>
            <person name="Prado S."/>
            <person name="Barja J.L."/>
        </authorList>
    </citation>
    <scope>NUCLEOTIDE SEQUENCE [LARGE SCALE GENOMIC DNA]</scope>
    <source>
        <strain evidence="6 7">605</strain>
    </source>
</reference>
<evidence type="ECO:0000259" key="5">
    <source>
        <dbReference type="PROSITE" id="PS50975"/>
    </source>
</evidence>
<protein>
    <recommendedName>
        <fullName evidence="5">ATP-grasp domain-containing protein</fullName>
    </recommendedName>
</protein>
<dbReference type="AlphaFoldDB" id="A0A177Y5Q3"/>
<evidence type="ECO:0000256" key="1">
    <source>
        <dbReference type="ARBA" id="ARBA00022598"/>
    </source>
</evidence>
<evidence type="ECO:0000256" key="4">
    <source>
        <dbReference type="PROSITE-ProRule" id="PRU00409"/>
    </source>
</evidence>
<dbReference type="GO" id="GO:0046872">
    <property type="term" value="F:metal ion binding"/>
    <property type="evidence" value="ECO:0007669"/>
    <property type="project" value="InterPro"/>
</dbReference>
<evidence type="ECO:0000256" key="3">
    <source>
        <dbReference type="ARBA" id="ARBA00022840"/>
    </source>
</evidence>
<organism evidence="6 7">
    <name type="scientific">Vibrio bivalvicida</name>
    <dbReference type="NCBI Taxonomy" id="1276888"/>
    <lineage>
        <taxon>Bacteria</taxon>
        <taxon>Pseudomonadati</taxon>
        <taxon>Pseudomonadota</taxon>
        <taxon>Gammaproteobacteria</taxon>
        <taxon>Vibrionales</taxon>
        <taxon>Vibrionaceae</taxon>
        <taxon>Vibrio</taxon>
        <taxon>Vibrio oreintalis group</taxon>
    </lineage>
</organism>
<name>A0A177Y5Q3_9VIBR</name>
<keyword evidence="2 4" id="KW-0547">Nucleotide-binding</keyword>
<feature type="domain" description="ATP-grasp" evidence="5">
    <location>
        <begin position="120"/>
        <end position="322"/>
    </location>
</feature>
<dbReference type="PANTHER" id="PTHR43585:SF2">
    <property type="entry name" value="ATP-GRASP ENZYME FSQD"/>
    <property type="match status" value="1"/>
</dbReference>
<accession>A0A177Y5Q3</accession>
<dbReference type="Gene3D" id="3.30.470.20">
    <property type="entry name" value="ATP-grasp fold, B domain"/>
    <property type="match status" value="1"/>
</dbReference>
<dbReference type="InterPro" id="IPR011761">
    <property type="entry name" value="ATP-grasp"/>
</dbReference>